<comment type="caution">
    <text evidence="4">The sequence shown here is derived from an EMBL/GenBank/DDBJ whole genome shotgun (WGS) entry which is preliminary data.</text>
</comment>
<dbReference type="InterPro" id="IPR036770">
    <property type="entry name" value="Ankyrin_rpt-contain_sf"/>
</dbReference>
<dbReference type="Gene3D" id="1.25.40.20">
    <property type="entry name" value="Ankyrin repeat-containing domain"/>
    <property type="match status" value="1"/>
</dbReference>
<feature type="region of interest" description="Disordered" evidence="2">
    <location>
        <begin position="569"/>
        <end position="595"/>
    </location>
</feature>
<reference evidence="4 5" key="1">
    <citation type="submission" date="2017-12" db="EMBL/GenBank/DDBJ databases">
        <title>Comparative genomics of Botrytis spp.</title>
        <authorList>
            <person name="Valero-Jimenez C.A."/>
            <person name="Tapia P."/>
            <person name="Veloso J."/>
            <person name="Silva-Moreno E."/>
            <person name="Staats M."/>
            <person name="Valdes J.H."/>
            <person name="Van Kan J.A.L."/>
        </authorList>
    </citation>
    <scope>NUCLEOTIDE SEQUENCE [LARGE SCALE GENOMIC DNA]</scope>
    <source>
        <strain evidence="4 5">Be9601</strain>
    </source>
</reference>
<organism evidence="4 5">
    <name type="scientific">Botrytis elliptica</name>
    <dbReference type="NCBI Taxonomy" id="278938"/>
    <lineage>
        <taxon>Eukaryota</taxon>
        <taxon>Fungi</taxon>
        <taxon>Dikarya</taxon>
        <taxon>Ascomycota</taxon>
        <taxon>Pezizomycotina</taxon>
        <taxon>Leotiomycetes</taxon>
        <taxon>Helotiales</taxon>
        <taxon>Sclerotiniaceae</taxon>
        <taxon>Botrytis</taxon>
    </lineage>
</organism>
<dbReference type="AlphaFoldDB" id="A0A4Z1JA54"/>
<dbReference type="Pfam" id="PF17111">
    <property type="entry name" value="PigL_N"/>
    <property type="match status" value="1"/>
</dbReference>
<evidence type="ECO:0000256" key="1">
    <source>
        <dbReference type="PROSITE-ProRule" id="PRU00023"/>
    </source>
</evidence>
<evidence type="ECO:0000313" key="4">
    <source>
        <dbReference type="EMBL" id="TGO70605.1"/>
    </source>
</evidence>
<name>A0A4Z1JA54_9HELO</name>
<dbReference type="SUPFAM" id="SSF48403">
    <property type="entry name" value="Ankyrin repeat"/>
    <property type="match status" value="1"/>
</dbReference>
<dbReference type="SMART" id="SM00248">
    <property type="entry name" value="ANK"/>
    <property type="match status" value="2"/>
</dbReference>
<feature type="domain" description="Azaphilone pigments biosynthesis cluster protein L N-terminal" evidence="3">
    <location>
        <begin position="2"/>
        <end position="173"/>
    </location>
</feature>
<dbReference type="Pfam" id="PF13637">
    <property type="entry name" value="Ank_4"/>
    <property type="match status" value="1"/>
</dbReference>
<dbReference type="PROSITE" id="PS50088">
    <property type="entry name" value="ANK_REPEAT"/>
    <property type="match status" value="1"/>
</dbReference>
<feature type="repeat" description="ANK" evidence="1">
    <location>
        <begin position="316"/>
        <end position="348"/>
    </location>
</feature>
<proteinExistence type="predicted"/>
<keyword evidence="1" id="KW-0040">ANK repeat</keyword>
<evidence type="ECO:0000256" key="2">
    <source>
        <dbReference type="SAM" id="MobiDB-lite"/>
    </source>
</evidence>
<dbReference type="Proteomes" id="UP000297229">
    <property type="component" value="Unassembled WGS sequence"/>
</dbReference>
<evidence type="ECO:0000259" key="3">
    <source>
        <dbReference type="Pfam" id="PF17111"/>
    </source>
</evidence>
<sequence>MADPVGLTASVIGIATLAVQLGDALRKAAEFWEAVQDAPSDIRRLSKQLRLVASVFHTIRLEYEAGSIPTNFESMVNDALELAKDDIDQLSEFISVLSRKLSVANGSLGRQWRKVQMVLKASKIERFRDNLESVKTTMALLQGSRQQASLIQVSSRLDVLSTNISSIATTNSTHQIALQTSQEMTHRQLFPSGGWKCSAGSVSKSFNQYKTNFLLGTLNFRTISTTRRYNDDDGTDDADNSTTTKTFLVELLMGFTTCRKGLRFMATSNFDRYALDVVRRRPDDSAIFELCRYGNVQAVRRLLDRGEASVHDVDEDGESLLHIAFSNDNSQLCTMLIDLGADLYWEDDYGIISVFTASTLPSFAAIFEAGFELWPLYESRSHLAFFNPLSISVWRYIFQQRPAQSIGSNFSLFFVQQSIRREKDAEVVDFLVARFAEEFFQLGAFDSYYCRNLAENMILSLVNDWLKFLFNIWFHGARRYRVVPFEYKLALIFKQLLIPSYLRESNKKHILRTITGIYISGVGEIMKACFWSLEITTAIFRIWSKPFFELGIDLFSRHPYIIRGNGDHGYEDDSDGEDSDGENSDGEDSDKESTAHPALRWHMINCCRDTYFEIIHEDQHENLSLKITSFTRPEYSHLDPLFLCEAGRKRRDRNGAGRCLSQVDEAFIESGKFSMNMPGQWEERLLPNSAMELTLQSPPFEPPQICYSMVQELDEDWYTFVTEADFQRIEENLRNGTLYGLSKDSPKRPGEE</sequence>
<dbReference type="PROSITE" id="PS50297">
    <property type="entry name" value="ANK_REP_REGION"/>
    <property type="match status" value="1"/>
</dbReference>
<gene>
    <name evidence="4" type="ORF">BELL_0699g00050</name>
</gene>
<dbReference type="InterPro" id="IPR031348">
    <property type="entry name" value="PigL_N"/>
</dbReference>
<accession>A0A4Z1JA54</accession>
<keyword evidence="5" id="KW-1185">Reference proteome</keyword>
<evidence type="ECO:0000313" key="5">
    <source>
        <dbReference type="Proteomes" id="UP000297229"/>
    </source>
</evidence>
<dbReference type="InterPro" id="IPR002110">
    <property type="entry name" value="Ankyrin_rpt"/>
</dbReference>
<dbReference type="EMBL" id="PQXM01000697">
    <property type="protein sequence ID" value="TGO70605.1"/>
    <property type="molecule type" value="Genomic_DNA"/>
</dbReference>
<protein>
    <recommendedName>
        <fullName evidence="3">Azaphilone pigments biosynthesis cluster protein L N-terminal domain-containing protein</fullName>
    </recommendedName>
</protein>
<feature type="compositionally biased region" description="Acidic residues" evidence="2">
    <location>
        <begin position="572"/>
        <end position="590"/>
    </location>
</feature>